<evidence type="ECO:0000256" key="1">
    <source>
        <dbReference type="SAM" id="Phobius"/>
    </source>
</evidence>
<feature type="non-terminal residue" evidence="2">
    <location>
        <position position="116"/>
    </location>
</feature>
<dbReference type="EMBL" id="BARU01043201">
    <property type="protein sequence ID" value="GAH78833.1"/>
    <property type="molecule type" value="Genomic_DNA"/>
</dbReference>
<dbReference type="AlphaFoldDB" id="X1K9U0"/>
<evidence type="ECO:0000313" key="2">
    <source>
        <dbReference type="EMBL" id="GAH78833.1"/>
    </source>
</evidence>
<feature type="transmembrane region" description="Helical" evidence="1">
    <location>
        <begin position="12"/>
        <end position="30"/>
    </location>
</feature>
<organism evidence="2">
    <name type="scientific">marine sediment metagenome</name>
    <dbReference type="NCBI Taxonomy" id="412755"/>
    <lineage>
        <taxon>unclassified sequences</taxon>
        <taxon>metagenomes</taxon>
        <taxon>ecological metagenomes</taxon>
    </lineage>
</organism>
<accession>X1K9U0</accession>
<keyword evidence="1" id="KW-1133">Transmembrane helix</keyword>
<reference evidence="2" key="1">
    <citation type="journal article" date="2014" name="Front. Microbiol.">
        <title>High frequency of phylogenetically diverse reductive dehalogenase-homologous genes in deep subseafloor sedimentary metagenomes.</title>
        <authorList>
            <person name="Kawai M."/>
            <person name="Futagami T."/>
            <person name="Toyoda A."/>
            <person name="Takaki Y."/>
            <person name="Nishi S."/>
            <person name="Hori S."/>
            <person name="Arai W."/>
            <person name="Tsubouchi T."/>
            <person name="Morono Y."/>
            <person name="Uchiyama I."/>
            <person name="Ito T."/>
            <person name="Fujiyama A."/>
            <person name="Inagaki F."/>
            <person name="Takami H."/>
        </authorList>
    </citation>
    <scope>NUCLEOTIDE SEQUENCE</scope>
    <source>
        <strain evidence="2">Expedition CK06-06</strain>
    </source>
</reference>
<protein>
    <submittedName>
        <fullName evidence="2">Uncharacterized protein</fullName>
    </submittedName>
</protein>
<sequence>MASETIFQSNIVQQFILPFVLVFTLVFAILEKTKLFGEDKKQLNAIIALVIGLIFVTAVFPTVVVTNKLILFLTIALVIVFVVLLLWGFVFGEIKEGFKPADWMKWVLGILIGLAV</sequence>
<comment type="caution">
    <text evidence="2">The sequence shown here is derived from an EMBL/GenBank/DDBJ whole genome shotgun (WGS) entry which is preliminary data.</text>
</comment>
<gene>
    <name evidence="2" type="ORF">S03H2_66210</name>
</gene>
<feature type="transmembrane region" description="Helical" evidence="1">
    <location>
        <begin position="42"/>
        <end position="63"/>
    </location>
</feature>
<feature type="transmembrane region" description="Helical" evidence="1">
    <location>
        <begin position="69"/>
        <end position="90"/>
    </location>
</feature>
<keyword evidence="1" id="KW-0812">Transmembrane</keyword>
<name>X1K9U0_9ZZZZ</name>
<proteinExistence type="predicted"/>
<keyword evidence="1" id="KW-0472">Membrane</keyword>